<dbReference type="RefSeq" id="WP_131330582.1">
    <property type="nucleotide sequence ID" value="NZ_CP044016.1"/>
</dbReference>
<evidence type="ECO:0000313" key="1">
    <source>
        <dbReference type="EMBL" id="QES89640.1"/>
    </source>
</evidence>
<gene>
    <name evidence="1" type="ORF">E0W69_013530</name>
</gene>
<protein>
    <submittedName>
        <fullName evidence="1">Uncharacterized protein</fullName>
    </submittedName>
</protein>
<proteinExistence type="predicted"/>
<name>A0A5P2G795_9BACT</name>
<dbReference type="KEGG" id="arac:E0W69_013530"/>
<accession>A0A5P2G795</accession>
<dbReference type="EMBL" id="CP044016">
    <property type="protein sequence ID" value="QES89640.1"/>
    <property type="molecule type" value="Genomic_DNA"/>
</dbReference>
<keyword evidence="2" id="KW-1185">Reference proteome</keyword>
<reference evidence="1 2" key="1">
    <citation type="submission" date="2019-09" db="EMBL/GenBank/DDBJ databases">
        <title>Complete genome sequence of Arachidicoccus sp. B3-10 isolated from apple orchard soil.</title>
        <authorList>
            <person name="Kim H.S."/>
            <person name="Han K.-I."/>
            <person name="Suh M.K."/>
            <person name="Lee K.C."/>
            <person name="Eom M.K."/>
            <person name="Kim J.-S."/>
            <person name="Kang S.W."/>
            <person name="Sin Y."/>
            <person name="Lee J.-S."/>
        </authorList>
    </citation>
    <scope>NUCLEOTIDE SEQUENCE [LARGE SCALE GENOMIC DNA]</scope>
    <source>
        <strain evidence="1 2">B3-10</strain>
    </source>
</reference>
<evidence type="ECO:0000313" key="2">
    <source>
        <dbReference type="Proteomes" id="UP000292424"/>
    </source>
</evidence>
<sequence length="255" mass="30005">MKLYRIYFFSIFLIISVQLFGQNITGVYRKVSGTDNGDEMVIKKICDYLYIYTVFNRDSSRYFDGFAHFGLLNLINSHRFYGKINDVGYLLDVSQMKNDQLSITYTTNSHWKNQTTKSKDIYQKTKDAKYGLSIFDHLDYYLKGINTYDMYYAFENGRTMDVFNLPFECKAHSIAIQKGDSLKVFPIPNLMDVEKNADAVYFVELQHRDQKTAYWIMPTKKHPILAYYPEKGPWKFQYSKRSDGSKFTTDTSKIH</sequence>
<dbReference type="Proteomes" id="UP000292424">
    <property type="component" value="Chromosome"/>
</dbReference>
<organism evidence="1 2">
    <name type="scientific">Rhizosphaericola mali</name>
    <dbReference type="NCBI Taxonomy" id="2545455"/>
    <lineage>
        <taxon>Bacteria</taxon>
        <taxon>Pseudomonadati</taxon>
        <taxon>Bacteroidota</taxon>
        <taxon>Chitinophagia</taxon>
        <taxon>Chitinophagales</taxon>
        <taxon>Chitinophagaceae</taxon>
        <taxon>Rhizosphaericola</taxon>
    </lineage>
</organism>
<dbReference type="AlphaFoldDB" id="A0A5P2G795"/>